<organism evidence="2 3">
    <name type="scientific">Nocardia vinacea</name>
    <dbReference type="NCBI Taxonomy" id="96468"/>
    <lineage>
        <taxon>Bacteria</taxon>
        <taxon>Bacillati</taxon>
        <taxon>Actinomycetota</taxon>
        <taxon>Actinomycetes</taxon>
        <taxon>Mycobacteriales</taxon>
        <taxon>Nocardiaceae</taxon>
        <taxon>Nocardia</taxon>
    </lineage>
</organism>
<keyword evidence="1" id="KW-0732">Signal</keyword>
<evidence type="ECO:0000256" key="1">
    <source>
        <dbReference type="SAM" id="SignalP"/>
    </source>
</evidence>
<accession>A0ABZ1YJ95</accession>
<protein>
    <recommendedName>
        <fullName evidence="4">Mce-associated membrane protein</fullName>
    </recommendedName>
</protein>
<dbReference type="EMBL" id="CP109441">
    <property type="protein sequence ID" value="WUV43290.1"/>
    <property type="molecule type" value="Genomic_DNA"/>
</dbReference>
<proteinExistence type="predicted"/>
<evidence type="ECO:0000313" key="2">
    <source>
        <dbReference type="EMBL" id="WUV43290.1"/>
    </source>
</evidence>
<feature type="signal peptide" evidence="1">
    <location>
        <begin position="1"/>
        <end position="29"/>
    </location>
</feature>
<keyword evidence="3" id="KW-1185">Reference proteome</keyword>
<gene>
    <name evidence="2" type="ORF">OG563_29170</name>
</gene>
<name>A0ABZ1YJ95_9NOCA</name>
<evidence type="ECO:0008006" key="4">
    <source>
        <dbReference type="Google" id="ProtNLM"/>
    </source>
</evidence>
<evidence type="ECO:0000313" key="3">
    <source>
        <dbReference type="Proteomes" id="UP001432062"/>
    </source>
</evidence>
<reference evidence="2" key="1">
    <citation type="submission" date="2022-10" db="EMBL/GenBank/DDBJ databases">
        <title>The complete genomes of actinobacterial strains from the NBC collection.</title>
        <authorList>
            <person name="Joergensen T.S."/>
            <person name="Alvarez Arevalo M."/>
            <person name="Sterndorff E.B."/>
            <person name="Faurdal D."/>
            <person name="Vuksanovic O."/>
            <person name="Mourched A.-S."/>
            <person name="Charusanti P."/>
            <person name="Shaw S."/>
            <person name="Blin K."/>
            <person name="Weber T."/>
        </authorList>
    </citation>
    <scope>NUCLEOTIDE SEQUENCE</scope>
    <source>
        <strain evidence="2">NBC_01482</strain>
    </source>
</reference>
<feature type="chain" id="PRO_5046528020" description="Mce-associated membrane protein" evidence="1">
    <location>
        <begin position="30"/>
        <end position="164"/>
    </location>
</feature>
<sequence length="164" mass="17907">MSKLRYAFILLASLAAALCVACSSTPSGSDDKPADKAAIETITSGLQTMFTWRPGADTSRLDAFRRATPWLTDQFAATSTTTSERGPGVQWDQWARARSTVEATVLILGTEHGADTDQRIDRLAMITQDVKAPDGTVVDRIDLTAKVTLQRSGRDWRIDSVEFV</sequence>
<dbReference type="RefSeq" id="WP_327096487.1">
    <property type="nucleotide sequence ID" value="NZ_CP109149.1"/>
</dbReference>
<dbReference type="Proteomes" id="UP001432062">
    <property type="component" value="Chromosome"/>
</dbReference>